<dbReference type="GO" id="GO:0005634">
    <property type="term" value="C:nucleus"/>
    <property type="evidence" value="ECO:0007669"/>
    <property type="project" value="TreeGrafter"/>
</dbReference>
<protein>
    <submittedName>
        <fullName evidence="3">Synapse-associated protein 1</fullName>
    </submittedName>
</protein>
<dbReference type="OrthoDB" id="47923at2759"/>
<dbReference type="Proteomes" id="UP000499080">
    <property type="component" value="Unassembled WGS sequence"/>
</dbReference>
<comment type="caution">
    <text evidence="3">The sequence shown here is derived from an EMBL/GenBank/DDBJ whole genome shotgun (WGS) entry which is preliminary data.</text>
</comment>
<accession>A0A4Y2I0A9</accession>
<dbReference type="AlphaFoldDB" id="A0A4Y2I0A9"/>
<evidence type="ECO:0000259" key="2">
    <source>
        <dbReference type="PROSITE" id="PS50858"/>
    </source>
</evidence>
<dbReference type="GO" id="GO:0038203">
    <property type="term" value="P:TORC2 signaling"/>
    <property type="evidence" value="ECO:0007669"/>
    <property type="project" value="TreeGrafter"/>
</dbReference>
<dbReference type="PANTHER" id="PTHR16019:SF6">
    <property type="entry name" value="SYNAPSE-ASSOCIATED PROTEIN 1"/>
    <property type="match status" value="1"/>
</dbReference>
<proteinExistence type="predicted"/>
<evidence type="ECO:0000313" key="3">
    <source>
        <dbReference type="EMBL" id="GBM70629.1"/>
    </source>
</evidence>
<sequence>MLSLLIIYPTVHSSDVHWTTVIAHVAVRSFLYGIANKTSRTLTETAKQLKTTVEENSILGDFNKEQEAFVTSKNSGSKDEAPPPWAGTEDEENVKQQILSLSADKRNFLRNPPTGVMFDFNFDSMYPVAESMLKEDPALEKMRFEIVPKLINEENFWRNYFYRVQLVKNSSKLSKMAHHKSML</sequence>
<feature type="domain" description="BSD" evidence="2">
    <location>
        <begin position="116"/>
        <end position="168"/>
    </location>
</feature>
<name>A0A4Y2I0A9_ARAVE</name>
<dbReference type="InterPro" id="IPR005607">
    <property type="entry name" value="BSD_dom"/>
</dbReference>
<reference evidence="3 4" key="1">
    <citation type="journal article" date="2019" name="Sci. Rep.">
        <title>Orb-weaving spider Araneus ventricosus genome elucidates the spidroin gene catalogue.</title>
        <authorList>
            <person name="Kono N."/>
            <person name="Nakamura H."/>
            <person name="Ohtoshi R."/>
            <person name="Moran D.A.P."/>
            <person name="Shinohara A."/>
            <person name="Yoshida Y."/>
            <person name="Fujiwara M."/>
            <person name="Mori M."/>
            <person name="Tomita M."/>
            <person name="Arakawa K."/>
        </authorList>
    </citation>
    <scope>NUCLEOTIDE SEQUENCE [LARGE SCALE GENOMIC DNA]</scope>
</reference>
<dbReference type="PANTHER" id="PTHR16019">
    <property type="entry name" value="SYNAPSE-ASSOCIATED PROTEIN"/>
    <property type="match status" value="1"/>
</dbReference>
<dbReference type="PROSITE" id="PS50858">
    <property type="entry name" value="BSD"/>
    <property type="match status" value="1"/>
</dbReference>
<dbReference type="InterPro" id="IPR051494">
    <property type="entry name" value="BSD_domain-containing"/>
</dbReference>
<dbReference type="SUPFAM" id="SSF140383">
    <property type="entry name" value="BSD domain-like"/>
    <property type="match status" value="1"/>
</dbReference>
<dbReference type="InterPro" id="IPR035925">
    <property type="entry name" value="BSD_dom_sf"/>
</dbReference>
<dbReference type="GO" id="GO:0048172">
    <property type="term" value="P:regulation of short-term neuronal synaptic plasticity"/>
    <property type="evidence" value="ECO:0007669"/>
    <property type="project" value="TreeGrafter"/>
</dbReference>
<keyword evidence="4" id="KW-1185">Reference proteome</keyword>
<dbReference type="SMART" id="SM00751">
    <property type="entry name" value="BSD"/>
    <property type="match status" value="1"/>
</dbReference>
<organism evidence="3 4">
    <name type="scientific">Araneus ventricosus</name>
    <name type="common">Orbweaver spider</name>
    <name type="synonym">Epeira ventricosa</name>
    <dbReference type="NCBI Taxonomy" id="182803"/>
    <lineage>
        <taxon>Eukaryota</taxon>
        <taxon>Metazoa</taxon>
        <taxon>Ecdysozoa</taxon>
        <taxon>Arthropoda</taxon>
        <taxon>Chelicerata</taxon>
        <taxon>Arachnida</taxon>
        <taxon>Araneae</taxon>
        <taxon>Araneomorphae</taxon>
        <taxon>Entelegynae</taxon>
        <taxon>Araneoidea</taxon>
        <taxon>Araneidae</taxon>
        <taxon>Araneus</taxon>
    </lineage>
</organism>
<evidence type="ECO:0000313" key="4">
    <source>
        <dbReference type="Proteomes" id="UP000499080"/>
    </source>
</evidence>
<dbReference type="GO" id="GO:0005794">
    <property type="term" value="C:Golgi apparatus"/>
    <property type="evidence" value="ECO:0007669"/>
    <property type="project" value="TreeGrafter"/>
</dbReference>
<gene>
    <name evidence="3" type="primary">Syap1_1</name>
    <name evidence="3" type="ORF">AVEN_117341_1</name>
</gene>
<dbReference type="GO" id="GO:0045202">
    <property type="term" value="C:synapse"/>
    <property type="evidence" value="ECO:0007669"/>
    <property type="project" value="TreeGrafter"/>
</dbReference>
<dbReference type="Gene3D" id="1.10.3970.10">
    <property type="entry name" value="BSD domain"/>
    <property type="match status" value="1"/>
</dbReference>
<dbReference type="EMBL" id="BGPR01002263">
    <property type="protein sequence ID" value="GBM70629.1"/>
    <property type="molecule type" value="Genomic_DNA"/>
</dbReference>
<evidence type="ECO:0000256" key="1">
    <source>
        <dbReference type="SAM" id="MobiDB-lite"/>
    </source>
</evidence>
<dbReference type="Pfam" id="PF03909">
    <property type="entry name" value="BSD"/>
    <property type="match status" value="1"/>
</dbReference>
<feature type="region of interest" description="Disordered" evidence="1">
    <location>
        <begin position="68"/>
        <end position="92"/>
    </location>
</feature>